<evidence type="ECO:0000313" key="2">
    <source>
        <dbReference type="EMBL" id="BDY33181.1"/>
    </source>
</evidence>
<sequence length="304" mass="32920">MPRDHARINLDLWGDDDWMDLSVDAQMLYLTLYTNPGLSFCGAGEWHPGRIAARANDWTVPRVESAAAELSRRLFVIIDTDTGEYLLRSWIKHDGLWRTPNMAVTVANARADLSSRTLRGVVVFEVAKLKKAAPESTSWDRPAVQKMLGQTAIDAAGLEPFDPGPNGGPNPGSKGGAKGGSNPYGQNGVNPTAKGGPTPAPTPSSYSNSIGGYVSTEGHQGPAAANTPRPQCRIHEENYDGPCRACKRRREWDEANATAVEADELNRKRKAREIAANCPVCGGTNWIPDTDPAVKCDHQQVRHA</sequence>
<protein>
    <submittedName>
        <fullName evidence="2">Uncharacterized protein</fullName>
    </submittedName>
</protein>
<proteinExistence type="predicted"/>
<dbReference type="Proteomes" id="UP001241092">
    <property type="component" value="Chromosome"/>
</dbReference>
<evidence type="ECO:0000256" key="1">
    <source>
        <dbReference type="SAM" id="MobiDB-lite"/>
    </source>
</evidence>
<gene>
    <name evidence="2" type="ORF">hbim_07156</name>
</gene>
<dbReference type="RefSeq" id="WP_286212787.1">
    <property type="nucleotide sequence ID" value="NZ_AP027452.1"/>
</dbReference>
<feature type="compositionally biased region" description="Gly residues" evidence="1">
    <location>
        <begin position="169"/>
        <end position="179"/>
    </location>
</feature>
<evidence type="ECO:0000313" key="3">
    <source>
        <dbReference type="Proteomes" id="UP001241092"/>
    </source>
</evidence>
<dbReference type="AlphaFoldDB" id="A0AAI8U281"/>
<organism evidence="2 3">
    <name type="scientific">Mycolicibacterium mageritense</name>
    <name type="common">Mycobacterium mageritense</name>
    <dbReference type="NCBI Taxonomy" id="53462"/>
    <lineage>
        <taxon>Bacteria</taxon>
        <taxon>Bacillati</taxon>
        <taxon>Actinomycetota</taxon>
        <taxon>Actinomycetes</taxon>
        <taxon>Mycobacteriales</taxon>
        <taxon>Mycobacteriaceae</taxon>
        <taxon>Mycolicibacterium</taxon>
    </lineage>
</organism>
<name>A0AAI8U281_MYCME</name>
<dbReference type="EMBL" id="AP027452">
    <property type="protein sequence ID" value="BDY33181.1"/>
    <property type="molecule type" value="Genomic_DNA"/>
</dbReference>
<accession>A0AAI8U281</accession>
<feature type="region of interest" description="Disordered" evidence="1">
    <location>
        <begin position="156"/>
        <end position="235"/>
    </location>
</feature>
<reference evidence="2" key="1">
    <citation type="submission" date="2023-03" db="EMBL/GenBank/DDBJ databases">
        <title>Draft genome sequence of a Mycolicibacterium mageritense strain H4_3_1 isolated from a hybrid biological-inorganic system reactor.</title>
        <authorList>
            <person name="Feng X."/>
            <person name="Kazama D."/>
            <person name="Sato K."/>
            <person name="Kobayashi H."/>
        </authorList>
    </citation>
    <scope>NUCLEOTIDE SEQUENCE</scope>
    <source>
        <strain evidence="2">H4_3_1</strain>
    </source>
</reference>